<organism evidence="7 8">
    <name type="scientific">Pseudogymnoascus verrucosus</name>
    <dbReference type="NCBI Taxonomy" id="342668"/>
    <lineage>
        <taxon>Eukaryota</taxon>
        <taxon>Fungi</taxon>
        <taxon>Dikarya</taxon>
        <taxon>Ascomycota</taxon>
        <taxon>Pezizomycotina</taxon>
        <taxon>Leotiomycetes</taxon>
        <taxon>Thelebolales</taxon>
        <taxon>Thelebolaceae</taxon>
        <taxon>Pseudogymnoascus</taxon>
    </lineage>
</organism>
<feature type="transmembrane region" description="Helical" evidence="6">
    <location>
        <begin position="60"/>
        <end position="82"/>
    </location>
</feature>
<dbReference type="GeneID" id="84234370"/>
<dbReference type="SMART" id="SM01417">
    <property type="entry name" value="Solute_trans_a"/>
    <property type="match status" value="1"/>
</dbReference>
<dbReference type="AlphaFoldDB" id="A0A2P6FH94"/>
<evidence type="ECO:0000256" key="6">
    <source>
        <dbReference type="SAM" id="Phobius"/>
    </source>
</evidence>
<feature type="compositionally biased region" description="Polar residues" evidence="5">
    <location>
        <begin position="408"/>
        <end position="418"/>
    </location>
</feature>
<reference evidence="7 8" key="1">
    <citation type="submission" date="2016-03" db="EMBL/GenBank/DDBJ databases">
        <title>Comparative genomics of Pseudogymnoascus destructans, the fungus causing white-nose syndrome of bats.</title>
        <authorList>
            <person name="Palmer J.M."/>
            <person name="Drees K.P."/>
            <person name="Foster J.T."/>
            <person name="Lindner D.L."/>
        </authorList>
    </citation>
    <scope>NUCLEOTIDE SEQUENCE [LARGE SCALE GENOMIC DNA]</scope>
    <source>
        <strain evidence="7 8">UAMH 10579</strain>
    </source>
</reference>
<evidence type="ECO:0000313" key="8">
    <source>
        <dbReference type="Proteomes" id="UP000091956"/>
    </source>
</evidence>
<dbReference type="PANTHER" id="PTHR23423">
    <property type="entry name" value="ORGANIC SOLUTE TRANSPORTER-RELATED"/>
    <property type="match status" value="1"/>
</dbReference>
<feature type="transmembrane region" description="Helical" evidence="6">
    <location>
        <begin position="194"/>
        <end position="215"/>
    </location>
</feature>
<feature type="compositionally biased region" description="Low complexity" evidence="5">
    <location>
        <begin position="389"/>
        <end position="400"/>
    </location>
</feature>
<comment type="subcellular location">
    <subcellularLocation>
        <location evidence="1">Membrane</location>
        <topology evidence="1">Multi-pass membrane protein</topology>
    </subcellularLocation>
</comment>
<dbReference type="GO" id="GO:0016020">
    <property type="term" value="C:membrane"/>
    <property type="evidence" value="ECO:0007669"/>
    <property type="project" value="UniProtKB-SubCell"/>
</dbReference>
<keyword evidence="2 6" id="KW-0812">Transmembrane</keyword>
<evidence type="ECO:0000256" key="2">
    <source>
        <dbReference type="ARBA" id="ARBA00022692"/>
    </source>
</evidence>
<protein>
    <recommendedName>
        <fullName evidence="9">DUF300-domain-containing protein</fullName>
    </recommendedName>
</protein>
<accession>A0A2P6FH94</accession>
<feature type="compositionally biased region" description="Basic and acidic residues" evidence="5">
    <location>
        <begin position="631"/>
        <end position="651"/>
    </location>
</feature>
<dbReference type="EMBL" id="KV460251">
    <property type="protein sequence ID" value="PQM43928.1"/>
    <property type="molecule type" value="Genomic_DNA"/>
</dbReference>
<reference evidence="8" key="2">
    <citation type="journal article" date="2018" name="Nat. Commun.">
        <title>Extreme sensitivity to ultraviolet light in the fungal pathogen causing white-nose syndrome of bats.</title>
        <authorList>
            <person name="Palmer J.M."/>
            <person name="Drees K.P."/>
            <person name="Foster J.T."/>
            <person name="Lindner D.L."/>
        </authorList>
    </citation>
    <scope>NUCLEOTIDE SEQUENCE [LARGE SCALE GENOMIC DNA]</scope>
    <source>
        <strain evidence="8">UAMH 10579</strain>
    </source>
</reference>
<gene>
    <name evidence="7" type="ORF">VE01_10824</name>
</gene>
<feature type="compositionally biased region" description="Basic and acidic residues" evidence="5">
    <location>
        <begin position="501"/>
        <end position="521"/>
    </location>
</feature>
<feature type="transmembrane region" description="Helical" evidence="6">
    <location>
        <begin position="26"/>
        <end position="48"/>
    </location>
</feature>
<evidence type="ECO:0008006" key="9">
    <source>
        <dbReference type="Google" id="ProtNLM"/>
    </source>
</evidence>
<keyword evidence="4 6" id="KW-0472">Membrane</keyword>
<evidence type="ECO:0000256" key="3">
    <source>
        <dbReference type="ARBA" id="ARBA00022989"/>
    </source>
</evidence>
<evidence type="ECO:0000256" key="4">
    <source>
        <dbReference type="ARBA" id="ARBA00023136"/>
    </source>
</evidence>
<evidence type="ECO:0000256" key="5">
    <source>
        <dbReference type="SAM" id="MobiDB-lite"/>
    </source>
</evidence>
<dbReference type="Proteomes" id="UP000091956">
    <property type="component" value="Unassembled WGS sequence"/>
</dbReference>
<feature type="compositionally biased region" description="Basic and acidic residues" evidence="5">
    <location>
        <begin position="605"/>
        <end position="622"/>
    </location>
</feature>
<feature type="region of interest" description="Disordered" evidence="5">
    <location>
        <begin position="584"/>
        <end position="683"/>
    </location>
</feature>
<dbReference type="Pfam" id="PF03619">
    <property type="entry name" value="Solute_trans_a"/>
    <property type="match status" value="1"/>
</dbReference>
<evidence type="ECO:0000256" key="1">
    <source>
        <dbReference type="ARBA" id="ARBA00004141"/>
    </source>
</evidence>
<feature type="transmembrane region" description="Helical" evidence="6">
    <location>
        <begin position="155"/>
        <end position="174"/>
    </location>
</feature>
<dbReference type="RefSeq" id="XP_059320257.1">
    <property type="nucleotide sequence ID" value="XM_059464274.1"/>
</dbReference>
<proteinExistence type="predicted"/>
<feature type="region of interest" description="Disordered" evidence="5">
    <location>
        <begin position="386"/>
        <end position="418"/>
    </location>
</feature>
<feature type="transmembrane region" description="Helical" evidence="6">
    <location>
        <begin position="227"/>
        <end position="252"/>
    </location>
</feature>
<feature type="transmembrane region" description="Helical" evidence="6">
    <location>
        <begin position="94"/>
        <end position="112"/>
    </location>
</feature>
<keyword evidence="3 6" id="KW-1133">Transmembrane helix</keyword>
<sequence length="683" mass="76287">MADNMSHGTHNSKHSGGTGQKLANGLVIVAGVASLVATLISIVSIWLQTKNYRKPLLQRYVVRILLMVPIYSISSWLSLVSLKAAFWVDPIRDVYEAFTIYTFLQLLINFIGGERALIIMMHGREPVHHLWPMNHFLSKVDISDPHSFLAIKRGILQYAWLKPVLGLASIIMKATGVYQEGYLGLTSGYMWSGIAYNISVTVSLYSLGMFWVIMAKDLQPFRPMPKFLNIKLIIFASYWQGFGLSILVWLGVIPDDVQGYTPDNIAAAIQDALICLEMPAFAIGHWYAFSWHDYADASISAARLPVKYALRDAFGIRDLIEDTKETFSGKKYEYRLFDSGDNIIAHEESSSRVARMMEGMRYERGGKGKYWIPRPGEANARTPLLAANGGPSTGRTSSTGLPEEATSYIGNPNDGTVNSDGLDADEEELYAKARKLEFGDWNYPVITAHTAKKRSWMTEEPDLLTTSANRHLIQPTRSHEVKRKKNVKKTVQKVQSQTQRSESEGSHGKGKGKDSTGEEGRAPLLKGMLRHHSSESSSAKLDRSQLVDLVVEDTNAEEIERVRARKEGSAGWNAVEPKRFVRTYGNEGEEVREGFEPEDGSPVIDPKKGDDENTSRNDRFAIGEDNSESPGAHESREWQENNEWQENREEVTPILSPKYGLPGEDLENVWSGESPSGPAKENP</sequence>
<evidence type="ECO:0000313" key="7">
    <source>
        <dbReference type="EMBL" id="PQM43928.1"/>
    </source>
</evidence>
<dbReference type="STRING" id="342668.A0A2P6FH94"/>
<feature type="compositionally biased region" description="Basic residues" evidence="5">
    <location>
        <begin position="480"/>
        <end position="491"/>
    </location>
</feature>
<feature type="region of interest" description="Disordered" evidence="5">
    <location>
        <begin position="467"/>
        <end position="521"/>
    </location>
</feature>
<keyword evidence="8" id="KW-1185">Reference proteome</keyword>
<name>A0A2P6FH94_9PEZI</name>
<dbReference type="InterPro" id="IPR005178">
    <property type="entry name" value="Ostalpha/TMEM184C"/>
</dbReference>